<feature type="region of interest" description="Disordered" evidence="12">
    <location>
        <begin position="539"/>
        <end position="567"/>
    </location>
</feature>
<keyword evidence="8" id="KW-0547">Nucleotide-binding</keyword>
<dbReference type="GO" id="GO:0005524">
    <property type="term" value="F:ATP binding"/>
    <property type="evidence" value="ECO:0007669"/>
    <property type="project" value="UniProtKB-KW"/>
</dbReference>
<dbReference type="SMART" id="SM00382">
    <property type="entry name" value="AAA"/>
    <property type="match status" value="1"/>
</dbReference>
<dbReference type="InterPro" id="IPR003593">
    <property type="entry name" value="AAA+_ATPase"/>
</dbReference>
<feature type="transmembrane region" description="Helical" evidence="13">
    <location>
        <begin position="1068"/>
        <end position="1087"/>
    </location>
</feature>
<evidence type="ECO:0000256" key="9">
    <source>
        <dbReference type="ARBA" id="ARBA00022840"/>
    </source>
</evidence>
<organism evidence="16 17">
    <name type="scientific">Chara braunii</name>
    <name type="common">Braun's stonewort</name>
    <dbReference type="NCBI Taxonomy" id="69332"/>
    <lineage>
        <taxon>Eukaryota</taxon>
        <taxon>Viridiplantae</taxon>
        <taxon>Streptophyta</taxon>
        <taxon>Charophyceae</taxon>
        <taxon>Charales</taxon>
        <taxon>Characeae</taxon>
        <taxon>Chara</taxon>
    </lineage>
</organism>
<feature type="region of interest" description="Disordered" evidence="12">
    <location>
        <begin position="844"/>
        <end position="874"/>
    </location>
</feature>
<dbReference type="STRING" id="69332.A0A388M7G1"/>
<dbReference type="Gene3D" id="3.40.50.300">
    <property type="entry name" value="P-loop containing nucleotide triphosphate hydrolases"/>
    <property type="match status" value="1"/>
</dbReference>
<evidence type="ECO:0000256" key="10">
    <source>
        <dbReference type="ARBA" id="ARBA00022989"/>
    </source>
</evidence>
<dbReference type="PROSITE" id="PS50893">
    <property type="entry name" value="ABC_TRANSPORTER_2"/>
    <property type="match status" value="1"/>
</dbReference>
<keyword evidence="11 13" id="KW-0472">Membrane</keyword>
<dbReference type="InterPro" id="IPR004963">
    <property type="entry name" value="PAE/NOTUM"/>
</dbReference>
<feature type="transmembrane region" description="Helical" evidence="13">
    <location>
        <begin position="478"/>
        <end position="499"/>
    </location>
</feature>
<reference evidence="16 17" key="1">
    <citation type="journal article" date="2018" name="Cell">
        <title>The Chara Genome: Secondary Complexity and Implications for Plant Terrestrialization.</title>
        <authorList>
            <person name="Nishiyama T."/>
            <person name="Sakayama H."/>
            <person name="Vries J.D."/>
            <person name="Buschmann H."/>
            <person name="Saint-Marcoux D."/>
            <person name="Ullrich K.K."/>
            <person name="Haas F.B."/>
            <person name="Vanderstraeten L."/>
            <person name="Becker D."/>
            <person name="Lang D."/>
            <person name="Vosolsobe S."/>
            <person name="Rombauts S."/>
            <person name="Wilhelmsson P.K.I."/>
            <person name="Janitza P."/>
            <person name="Kern R."/>
            <person name="Heyl A."/>
            <person name="Rumpler F."/>
            <person name="Villalobos L.I.A.C."/>
            <person name="Clay J.M."/>
            <person name="Skokan R."/>
            <person name="Toyoda A."/>
            <person name="Suzuki Y."/>
            <person name="Kagoshima H."/>
            <person name="Schijlen E."/>
            <person name="Tajeshwar N."/>
            <person name="Catarino B."/>
            <person name="Hetherington A.J."/>
            <person name="Saltykova A."/>
            <person name="Bonnot C."/>
            <person name="Breuninger H."/>
            <person name="Symeonidi A."/>
            <person name="Radhakrishnan G.V."/>
            <person name="Van Nieuwerburgh F."/>
            <person name="Deforce D."/>
            <person name="Chang C."/>
            <person name="Karol K.G."/>
            <person name="Hedrich R."/>
            <person name="Ulvskov P."/>
            <person name="Glockner G."/>
            <person name="Delwiche C.F."/>
            <person name="Petrasek J."/>
            <person name="Van de Peer Y."/>
            <person name="Friml J."/>
            <person name="Beilby M."/>
            <person name="Dolan L."/>
            <person name="Kohara Y."/>
            <person name="Sugano S."/>
            <person name="Fujiyama A."/>
            <person name="Delaux P.-M."/>
            <person name="Quint M."/>
            <person name="TheiBen G."/>
            <person name="Hagemann M."/>
            <person name="Harholt J."/>
            <person name="Dunand C."/>
            <person name="Zachgo S."/>
            <person name="Langdale J."/>
            <person name="Maumus F."/>
            <person name="Straeten D.V.D."/>
            <person name="Gould S.B."/>
            <person name="Rensing S.A."/>
        </authorList>
    </citation>
    <scope>NUCLEOTIDE SEQUENCE [LARGE SCALE GENOMIC DNA]</scope>
    <source>
        <strain evidence="16 17">S276</strain>
    </source>
</reference>
<dbReference type="OrthoDB" id="5968139at2759"/>
<dbReference type="PROSITE" id="PS00211">
    <property type="entry name" value="ABC_TRANSPORTER_1"/>
    <property type="match status" value="1"/>
</dbReference>
<dbReference type="Proteomes" id="UP000265515">
    <property type="component" value="Unassembled WGS sequence"/>
</dbReference>
<evidence type="ECO:0000256" key="13">
    <source>
        <dbReference type="SAM" id="Phobius"/>
    </source>
</evidence>
<evidence type="ECO:0000259" key="15">
    <source>
        <dbReference type="PROSITE" id="PS50893"/>
    </source>
</evidence>
<keyword evidence="17" id="KW-1185">Reference proteome</keyword>
<evidence type="ECO:0000256" key="12">
    <source>
        <dbReference type="SAM" id="MobiDB-lite"/>
    </source>
</evidence>
<dbReference type="AlphaFoldDB" id="A0A388M7G1"/>
<keyword evidence="9" id="KW-0067">ATP-binding</keyword>
<comment type="subcellular location">
    <subcellularLocation>
        <location evidence="2">Membrane</location>
        <topology evidence="2">Multi-pass membrane protein</topology>
    </subcellularLocation>
    <subcellularLocation>
        <location evidence="3">Secreted</location>
        <location evidence="3">Cell wall</location>
    </subcellularLocation>
</comment>
<dbReference type="Pfam" id="PF01061">
    <property type="entry name" value="ABC2_membrane"/>
    <property type="match status" value="1"/>
</dbReference>
<evidence type="ECO:0000313" key="16">
    <source>
        <dbReference type="EMBL" id="GBG90392.1"/>
    </source>
</evidence>
<evidence type="ECO:0000256" key="6">
    <source>
        <dbReference type="ARBA" id="ARBA00022512"/>
    </source>
</evidence>
<comment type="function">
    <text evidence="1">Hydrolyzes acetyl esters in homogalacturonan regions of pectin. In type I primary cell wall, galacturonic acid residues of pectin can be acetylated at the O-2 and O-3 positions. Decreasing the degree of acetylation of pectin gels in vitro alters their physical properties.</text>
</comment>
<feature type="compositionally biased region" description="Low complexity" evidence="12">
    <location>
        <begin position="845"/>
        <end position="864"/>
    </location>
</feature>
<keyword evidence="7 13" id="KW-0812">Transmembrane</keyword>
<evidence type="ECO:0000313" key="17">
    <source>
        <dbReference type="Proteomes" id="UP000265515"/>
    </source>
</evidence>
<dbReference type="InterPro" id="IPR017871">
    <property type="entry name" value="ABC_transporter-like_CS"/>
</dbReference>
<feature type="transmembrane region" description="Helical" evidence="13">
    <location>
        <begin position="1099"/>
        <end position="1124"/>
    </location>
</feature>
<dbReference type="InterPro" id="IPR027417">
    <property type="entry name" value="P-loop_NTPase"/>
</dbReference>
<evidence type="ECO:0000256" key="1">
    <source>
        <dbReference type="ARBA" id="ARBA00003534"/>
    </source>
</evidence>
<name>A0A388M7G1_CHABU</name>
<keyword evidence="6" id="KW-0964">Secreted</keyword>
<dbReference type="SUPFAM" id="SSF52540">
    <property type="entry name" value="P-loop containing nucleoside triphosphate hydrolases"/>
    <property type="match status" value="1"/>
</dbReference>
<dbReference type="PANTHER" id="PTHR48041">
    <property type="entry name" value="ABC TRANSPORTER G FAMILY MEMBER 28"/>
    <property type="match status" value="1"/>
</dbReference>
<proteinExistence type="inferred from homology"/>
<sequence length="1262" mass="139899">MASIRSLGGCSSRRMYWQVVCLSSWLFQVLLLTVSQCETLETSENAGNAATKSFSFLQASSDDSALPEPLPMLLRFIENATQRNAVCADATPGGYYLRNYTGITKWVIFLEGDPNVVEEQFVVGRWKDGTPKRYAMSSTGWAPNLSGYLLVSPYASENPTFYGFNHVLLRYCSEDFWMGDVPPSDVNGTGTMRGFRILQETLADIRDLERATDIVFAGNSAGAIAVMKHANWLHKYLRSSRFKAASSTSPSLKIILDSPFIIEHGGMLNAAGDSIRPIIDSDPDCSLVDGIPCCLLPYCMLASIKRETNMGVFLTASLYDGYVLFRATNVGTKTAQQVVSSNHIRPLDYYLFMADMVGYKESVRQTLLFNAIANNPLISYFMPACLHHSLLPPTNDWFVRREGMGFREDVNLTSWSIVSVNGRTLRDAITKWFNTTDLTSKAVAVADTCLGALCNPTCLTTYDVSATSSHMLDRPICFGLLLLVYAFLLAPVVLELVIVGRWCKMLVTQQKVLKVRAVERAEREAQRDSAWREENDALASNEIGGGTKREGEISSFEDRPMPGVGRGSSALERDFGVDALEVSLEDQVYITFHQLSYWVDGVAPNAKNGVKPKQILKTVSGAIKPGELTAIMGPSGCGKTTLLELLMGRRQSGVLGGSIMVDGVPFEDQREWMEANAAFVKQEDVGFAELTVRESLTYSAMMRLPRTMDDTQKLIRVEQVIAEVGLSECADVIYGGESGPRLSGGQRRRLCIATELLTLPVIIMLDEPTSGLDATAALDLTQLLLRLAHTGRTVGMIVHQPRREMFDMFDRLIIMLDGQIMFSGKANLAAEFFSHVLMEEREESCGVSGSSSPSLGSSSTSPLLIGGGSASRHKRPGLSEKGAYLAAAAANPADLLIDLLKSDGRRLKRFATMKSFRHIRQRKLSMTASPKHDKVGTATPPRFFLSPLILAHIPGARRLADIYNPGKNSWKSSWFTRLWALEARVFTRGVWGWQSILIFLVAGVIGGIIWMSADRVAVLSIALTVIIAMPPYVNAAYIGDLFFKELPVFRLEQAAGACDVFDFIAHHLIHNGFLWTIAGVVWITPMYRIPPIAYEMERFMVCLAVFLTMMQLSARILMLVSTVVKTFEAAILYNAIWQGLSLAFAGIFVPIAYIPSFFRWAIYLFPSYLCFSTVCKVSFTGRVWHCKSQSPLQCLSRTGDAWLRFLSFESISSCTHLAALFTYHWGLVFVSFFLLAAPWRQKYPKKRAEDMNVAENTATMRE</sequence>
<feature type="transmembrane region" description="Helical" evidence="13">
    <location>
        <begin position="1017"/>
        <end position="1038"/>
    </location>
</feature>
<dbReference type="InterPro" id="IPR013525">
    <property type="entry name" value="ABC2_TM"/>
</dbReference>
<feature type="transmembrane region" description="Helical" evidence="13">
    <location>
        <begin position="1130"/>
        <end position="1153"/>
    </location>
</feature>
<keyword evidence="5" id="KW-0813">Transport</keyword>
<evidence type="ECO:0000256" key="14">
    <source>
        <dbReference type="SAM" id="SignalP"/>
    </source>
</evidence>
<keyword evidence="14" id="KW-0732">Signal</keyword>
<evidence type="ECO:0000256" key="11">
    <source>
        <dbReference type="ARBA" id="ARBA00023136"/>
    </source>
</evidence>
<dbReference type="Gramene" id="GBG90392">
    <property type="protein sequence ID" value="GBG90392"/>
    <property type="gene ID" value="CBR_g50640"/>
</dbReference>
<comment type="caution">
    <text evidence="16">The sequence shown here is derived from an EMBL/GenBank/DDBJ whole genome shotgun (WGS) entry which is preliminary data.</text>
</comment>
<gene>
    <name evidence="16" type="ORF">CBR_g50640</name>
</gene>
<feature type="transmembrane region" description="Helical" evidence="13">
    <location>
        <begin position="1217"/>
        <end position="1237"/>
    </location>
</feature>
<protein>
    <recommendedName>
        <fullName evidence="15">ABC transporter domain-containing protein</fullName>
    </recommendedName>
</protein>
<evidence type="ECO:0000256" key="5">
    <source>
        <dbReference type="ARBA" id="ARBA00022448"/>
    </source>
</evidence>
<keyword evidence="6" id="KW-0134">Cell wall</keyword>
<dbReference type="InterPro" id="IPR003439">
    <property type="entry name" value="ABC_transporter-like_ATP-bd"/>
</dbReference>
<dbReference type="GO" id="GO:0140359">
    <property type="term" value="F:ABC-type transporter activity"/>
    <property type="evidence" value="ECO:0007669"/>
    <property type="project" value="InterPro"/>
</dbReference>
<comment type="similarity">
    <text evidence="4">Belongs to the pectinacetylesterase family.</text>
</comment>
<feature type="chain" id="PRO_5017190087" description="ABC transporter domain-containing protein" evidence="14">
    <location>
        <begin position="38"/>
        <end position="1262"/>
    </location>
</feature>
<evidence type="ECO:0000256" key="8">
    <source>
        <dbReference type="ARBA" id="ARBA00022741"/>
    </source>
</evidence>
<accession>A0A388M7G1</accession>
<dbReference type="Pfam" id="PF03283">
    <property type="entry name" value="PAE"/>
    <property type="match status" value="1"/>
</dbReference>
<evidence type="ECO:0000256" key="2">
    <source>
        <dbReference type="ARBA" id="ARBA00004141"/>
    </source>
</evidence>
<feature type="signal peptide" evidence="14">
    <location>
        <begin position="1"/>
        <end position="37"/>
    </location>
</feature>
<feature type="compositionally biased region" description="Basic and acidic residues" evidence="12">
    <location>
        <begin position="547"/>
        <end position="560"/>
    </location>
</feature>
<dbReference type="GO" id="GO:0016020">
    <property type="term" value="C:membrane"/>
    <property type="evidence" value="ECO:0007669"/>
    <property type="project" value="UniProtKB-SubCell"/>
</dbReference>
<evidence type="ECO:0000256" key="3">
    <source>
        <dbReference type="ARBA" id="ARBA00004191"/>
    </source>
</evidence>
<dbReference type="EMBL" id="BFEA01000807">
    <property type="protein sequence ID" value="GBG90392.1"/>
    <property type="molecule type" value="Genomic_DNA"/>
</dbReference>
<evidence type="ECO:0000256" key="4">
    <source>
        <dbReference type="ARBA" id="ARBA00005784"/>
    </source>
</evidence>
<keyword evidence="10 13" id="KW-1133">Transmembrane helix</keyword>
<evidence type="ECO:0000256" key="7">
    <source>
        <dbReference type="ARBA" id="ARBA00022692"/>
    </source>
</evidence>
<dbReference type="PANTHER" id="PTHR48041:SF139">
    <property type="entry name" value="PROTEIN SCARLET"/>
    <property type="match status" value="1"/>
</dbReference>
<feature type="domain" description="ABC transporter" evidence="15">
    <location>
        <begin position="590"/>
        <end position="842"/>
    </location>
</feature>
<feature type="transmembrane region" description="Helical" evidence="13">
    <location>
        <begin position="991"/>
        <end position="1010"/>
    </location>
</feature>
<dbReference type="GO" id="GO:0016887">
    <property type="term" value="F:ATP hydrolysis activity"/>
    <property type="evidence" value="ECO:0007669"/>
    <property type="project" value="InterPro"/>
</dbReference>
<dbReference type="Pfam" id="PF00005">
    <property type="entry name" value="ABC_tran"/>
    <property type="match status" value="1"/>
</dbReference>
<dbReference type="InterPro" id="IPR050352">
    <property type="entry name" value="ABCG_transporters"/>
</dbReference>